<organism evidence="1">
    <name type="scientific">marine metagenome</name>
    <dbReference type="NCBI Taxonomy" id="408172"/>
    <lineage>
        <taxon>unclassified sequences</taxon>
        <taxon>metagenomes</taxon>
        <taxon>ecological metagenomes</taxon>
    </lineage>
</organism>
<dbReference type="Pfam" id="PF13365">
    <property type="entry name" value="Trypsin_2"/>
    <property type="match status" value="1"/>
</dbReference>
<gene>
    <name evidence="1" type="ORF">METZ01_LOCUS250703</name>
</gene>
<evidence type="ECO:0000313" key="1">
    <source>
        <dbReference type="EMBL" id="SVB97849.1"/>
    </source>
</evidence>
<proteinExistence type="predicted"/>
<sequence length="204" mass="22731">MRKHILFFLVLTTSISFAQNSAVRQFSKTFADVAEEANPSVVTIMTEKVYDSKFFNERTPFKEYFFPRNEPERQYKSYAIGSGVIVDEDNGYILTNNHVIDGADEVEIKLMDKRIFSAKIIGKDPKSDLAVLQIDANDLSELKLGDSDKIRVGEWVLAVGSPFSTNLSHTVTAGIVSALGRSNVISNDHYENFIQTDAAINPGN</sequence>
<dbReference type="PANTHER" id="PTHR22939">
    <property type="entry name" value="SERINE PROTEASE FAMILY S1C HTRA-RELATED"/>
    <property type="match status" value="1"/>
</dbReference>
<accession>A0A382IEY2</accession>
<dbReference type="Gene3D" id="2.40.10.120">
    <property type="match status" value="1"/>
</dbReference>
<reference evidence="1" key="1">
    <citation type="submission" date="2018-05" db="EMBL/GenBank/DDBJ databases">
        <authorList>
            <person name="Lanie J.A."/>
            <person name="Ng W.-L."/>
            <person name="Kazmierczak K.M."/>
            <person name="Andrzejewski T.M."/>
            <person name="Davidsen T.M."/>
            <person name="Wayne K.J."/>
            <person name="Tettelin H."/>
            <person name="Glass J.I."/>
            <person name="Rusch D."/>
            <person name="Podicherti R."/>
            <person name="Tsui H.-C.T."/>
            <person name="Winkler M.E."/>
        </authorList>
    </citation>
    <scope>NUCLEOTIDE SEQUENCE</scope>
</reference>
<feature type="non-terminal residue" evidence="1">
    <location>
        <position position="204"/>
    </location>
</feature>
<protein>
    <submittedName>
        <fullName evidence="1">Uncharacterized protein</fullName>
    </submittedName>
</protein>
<dbReference type="AlphaFoldDB" id="A0A382IEY2"/>
<dbReference type="EMBL" id="UINC01066794">
    <property type="protein sequence ID" value="SVB97849.1"/>
    <property type="molecule type" value="Genomic_DNA"/>
</dbReference>
<name>A0A382IEY2_9ZZZZ</name>
<dbReference type="InterPro" id="IPR009003">
    <property type="entry name" value="Peptidase_S1_PA"/>
</dbReference>
<dbReference type="PANTHER" id="PTHR22939:SF129">
    <property type="entry name" value="SERINE PROTEASE HTRA2, MITOCHONDRIAL"/>
    <property type="match status" value="1"/>
</dbReference>
<dbReference type="InterPro" id="IPR001940">
    <property type="entry name" value="Peptidase_S1C"/>
</dbReference>
<dbReference type="SUPFAM" id="SSF50494">
    <property type="entry name" value="Trypsin-like serine proteases"/>
    <property type="match status" value="1"/>
</dbReference>
<dbReference type="GO" id="GO:0006508">
    <property type="term" value="P:proteolysis"/>
    <property type="evidence" value="ECO:0007669"/>
    <property type="project" value="InterPro"/>
</dbReference>
<dbReference type="GO" id="GO:0004252">
    <property type="term" value="F:serine-type endopeptidase activity"/>
    <property type="evidence" value="ECO:0007669"/>
    <property type="project" value="InterPro"/>
</dbReference>
<dbReference type="PRINTS" id="PR00834">
    <property type="entry name" value="PROTEASES2C"/>
</dbReference>